<evidence type="ECO:0000259" key="8">
    <source>
        <dbReference type="PROSITE" id="PS51900"/>
    </source>
</evidence>
<accession>A0A640WAB8</accession>
<evidence type="ECO:0000256" key="5">
    <source>
        <dbReference type="PROSITE-ProRule" id="PRU01248"/>
    </source>
</evidence>
<dbReference type="PROSITE" id="PS51900">
    <property type="entry name" value="CB"/>
    <property type="match status" value="1"/>
</dbReference>
<dbReference type="AlphaFoldDB" id="A0A640WAB8"/>
<comment type="caution">
    <text evidence="9">The sequence shown here is derived from an EMBL/GenBank/DDBJ whole genome shotgun (WGS) entry which is preliminary data.</text>
</comment>
<name>A0A640WAB8_9GAMM</name>
<dbReference type="Pfam" id="PF00589">
    <property type="entry name" value="Phage_integrase"/>
    <property type="match status" value="1"/>
</dbReference>
<dbReference type="InterPro" id="IPR025166">
    <property type="entry name" value="Integrase_DNA_bind_dom"/>
</dbReference>
<dbReference type="GO" id="GO:0003677">
    <property type="term" value="F:DNA binding"/>
    <property type="evidence" value="ECO:0007669"/>
    <property type="project" value="UniProtKB-UniRule"/>
</dbReference>
<dbReference type="Pfam" id="PF22022">
    <property type="entry name" value="Phage_int_M"/>
    <property type="match status" value="1"/>
</dbReference>
<dbReference type="InterPro" id="IPR038488">
    <property type="entry name" value="Integrase_DNA-bd_sf"/>
</dbReference>
<dbReference type="SUPFAM" id="SSF56349">
    <property type="entry name" value="DNA breaking-rejoining enzymes"/>
    <property type="match status" value="1"/>
</dbReference>
<dbReference type="GO" id="GO:0015074">
    <property type="term" value="P:DNA integration"/>
    <property type="evidence" value="ECO:0007669"/>
    <property type="project" value="UniProtKB-KW"/>
</dbReference>
<dbReference type="InterPro" id="IPR053876">
    <property type="entry name" value="Phage_int_M"/>
</dbReference>
<dbReference type="Pfam" id="PF13356">
    <property type="entry name" value="Arm-DNA-bind_3"/>
    <property type="match status" value="1"/>
</dbReference>
<dbReference type="PANTHER" id="PTHR30629:SF2">
    <property type="entry name" value="PROPHAGE INTEGRASE INTS-RELATED"/>
    <property type="match status" value="1"/>
</dbReference>
<keyword evidence="3 5" id="KW-0238">DNA-binding</keyword>
<dbReference type="InterPro" id="IPR013762">
    <property type="entry name" value="Integrase-like_cat_sf"/>
</dbReference>
<dbReference type="Proteomes" id="UP000466024">
    <property type="component" value="Unassembled WGS sequence"/>
</dbReference>
<dbReference type="Gene3D" id="1.10.443.10">
    <property type="entry name" value="Intergrase catalytic core"/>
    <property type="match status" value="1"/>
</dbReference>
<sequence>MSRPTNKLSATAVRTAKPGEKIQRLADGGGLYLEITPAGGRYWRMKYRIHGKEKRLAIGVYPDVSLSDAREARDEARRLLTQDIDPSTAKRLTRQHGVENAASTFQTVGVEWLEQVHQHEVVPEHYQRNKRRLERDAFPILGRRPIADITAPELLDCLKRIQDRGHLETAHRVKTLCGQVFRYAISKDRAERDPTPDLKGALRSARGSHHAALTDPEQIGPLLRAIDGYGGTPTVIAALKVSPLVFVRPGELRQALWEDIDLKAGEWSFQPSKNAAPLIVPLPTQAVAIISDLQGLTGRSRYVFPGARSHTRPMSNAAIKAALDTMGFKGQMTAHGFRAMARTVLAERLNFPSEYIEQQLAHSVRDANGRAYNRTQHLEQRREMLQAWADYLDALKAGTTNVVPLRKAGA</sequence>
<evidence type="ECO:0000256" key="4">
    <source>
        <dbReference type="ARBA" id="ARBA00023172"/>
    </source>
</evidence>
<dbReference type="Gene3D" id="1.10.150.130">
    <property type="match status" value="1"/>
</dbReference>
<organism evidence="9 10">
    <name type="scientific">Salinicola corii</name>
    <dbReference type="NCBI Taxonomy" id="2606937"/>
    <lineage>
        <taxon>Bacteria</taxon>
        <taxon>Pseudomonadati</taxon>
        <taxon>Pseudomonadota</taxon>
        <taxon>Gammaproteobacteria</taxon>
        <taxon>Oceanospirillales</taxon>
        <taxon>Halomonadaceae</taxon>
        <taxon>Salinicola</taxon>
    </lineage>
</organism>
<comment type="similarity">
    <text evidence="1">Belongs to the 'phage' integrase family.</text>
</comment>
<feature type="domain" description="Tyr recombinase" evidence="7">
    <location>
        <begin position="209"/>
        <end position="390"/>
    </location>
</feature>
<evidence type="ECO:0000313" key="10">
    <source>
        <dbReference type="Proteomes" id="UP000466024"/>
    </source>
</evidence>
<keyword evidence="2" id="KW-0229">DNA integration</keyword>
<keyword evidence="4" id="KW-0233">DNA recombination</keyword>
<evidence type="ECO:0000256" key="1">
    <source>
        <dbReference type="ARBA" id="ARBA00008857"/>
    </source>
</evidence>
<dbReference type="EMBL" id="VTPX01000008">
    <property type="protein sequence ID" value="KAA0017137.1"/>
    <property type="molecule type" value="Genomic_DNA"/>
</dbReference>
<evidence type="ECO:0000313" key="9">
    <source>
        <dbReference type="EMBL" id="KAA0017137.1"/>
    </source>
</evidence>
<dbReference type="InterPro" id="IPR002104">
    <property type="entry name" value="Integrase_catalytic"/>
</dbReference>
<evidence type="ECO:0000256" key="3">
    <source>
        <dbReference type="ARBA" id="ARBA00023125"/>
    </source>
</evidence>
<dbReference type="Gene3D" id="3.30.160.390">
    <property type="entry name" value="Integrase, DNA-binding domain"/>
    <property type="match status" value="1"/>
</dbReference>
<evidence type="ECO:0000259" key="7">
    <source>
        <dbReference type="PROSITE" id="PS51898"/>
    </source>
</evidence>
<feature type="region of interest" description="Disordered" evidence="6">
    <location>
        <begin position="191"/>
        <end position="210"/>
    </location>
</feature>
<dbReference type="PROSITE" id="PS51898">
    <property type="entry name" value="TYR_RECOMBINASE"/>
    <property type="match status" value="1"/>
</dbReference>
<dbReference type="CDD" id="cd00801">
    <property type="entry name" value="INT_P4_C"/>
    <property type="match status" value="1"/>
</dbReference>
<protein>
    <submittedName>
        <fullName evidence="9">DUF4102 domain-containing protein</fullName>
    </submittedName>
</protein>
<dbReference type="GO" id="GO:0006310">
    <property type="term" value="P:DNA recombination"/>
    <property type="evidence" value="ECO:0007669"/>
    <property type="project" value="UniProtKB-KW"/>
</dbReference>
<dbReference type="InterPro" id="IPR044068">
    <property type="entry name" value="CB"/>
</dbReference>
<gene>
    <name evidence="9" type="ORF">F0A16_14120</name>
</gene>
<feature type="domain" description="Core-binding (CB)" evidence="8">
    <location>
        <begin position="103"/>
        <end position="185"/>
    </location>
</feature>
<dbReference type="InterPro" id="IPR011010">
    <property type="entry name" value="DNA_brk_join_enz"/>
</dbReference>
<dbReference type="PANTHER" id="PTHR30629">
    <property type="entry name" value="PROPHAGE INTEGRASE"/>
    <property type="match status" value="1"/>
</dbReference>
<dbReference type="InterPro" id="IPR010998">
    <property type="entry name" value="Integrase_recombinase_N"/>
</dbReference>
<proteinExistence type="inferred from homology"/>
<dbReference type="InterPro" id="IPR050808">
    <property type="entry name" value="Phage_Integrase"/>
</dbReference>
<keyword evidence="10" id="KW-1185">Reference proteome</keyword>
<evidence type="ECO:0000256" key="2">
    <source>
        <dbReference type="ARBA" id="ARBA00022908"/>
    </source>
</evidence>
<dbReference type="RefSeq" id="WP_149436049.1">
    <property type="nucleotide sequence ID" value="NZ_VTPX01000008.1"/>
</dbReference>
<reference evidence="9 10" key="1">
    <citation type="submission" date="2019-08" db="EMBL/GenBank/DDBJ databases">
        <title>Bioinformatics analysis of the strain L3 and L5.</title>
        <authorList>
            <person name="Li X."/>
        </authorList>
    </citation>
    <scope>NUCLEOTIDE SEQUENCE [LARGE SCALE GENOMIC DNA]</scope>
    <source>
        <strain evidence="9 10">L3</strain>
    </source>
</reference>
<evidence type="ECO:0000256" key="6">
    <source>
        <dbReference type="SAM" id="MobiDB-lite"/>
    </source>
</evidence>